<name>A2GP74_TRIV3</name>
<feature type="non-terminal residue" evidence="2">
    <location>
        <position position="151"/>
    </location>
</feature>
<dbReference type="AlphaFoldDB" id="A2GP74"/>
<evidence type="ECO:0000313" key="2">
    <source>
        <dbReference type="EMBL" id="EAX81043.1"/>
    </source>
</evidence>
<keyword evidence="3" id="KW-1185">Reference proteome</keyword>
<dbReference type="Proteomes" id="UP000001542">
    <property type="component" value="Unassembled WGS sequence"/>
</dbReference>
<proteinExistence type="predicted"/>
<keyword evidence="1" id="KW-0812">Transmembrane</keyword>
<reference evidence="2" key="1">
    <citation type="submission" date="2006-10" db="EMBL/GenBank/DDBJ databases">
        <authorList>
            <person name="Amadeo P."/>
            <person name="Zhao Q."/>
            <person name="Wortman J."/>
            <person name="Fraser-Liggett C."/>
            <person name="Carlton J."/>
        </authorList>
    </citation>
    <scope>NUCLEOTIDE SEQUENCE</scope>
    <source>
        <strain evidence="2">G3</strain>
    </source>
</reference>
<feature type="transmembrane region" description="Helical" evidence="1">
    <location>
        <begin position="115"/>
        <end position="134"/>
    </location>
</feature>
<gene>
    <name evidence="2" type="ORF">TVAG_512690</name>
</gene>
<dbReference type="KEGG" id="tva:4744293"/>
<dbReference type="EMBL" id="DS118025">
    <property type="protein sequence ID" value="EAX81043.1"/>
    <property type="molecule type" value="Genomic_DNA"/>
</dbReference>
<reference evidence="2" key="2">
    <citation type="journal article" date="2007" name="Science">
        <title>Draft genome sequence of the sexually transmitted pathogen Trichomonas vaginalis.</title>
        <authorList>
            <person name="Carlton J.M."/>
            <person name="Hirt R.P."/>
            <person name="Silva J.C."/>
            <person name="Delcher A.L."/>
            <person name="Schatz M."/>
            <person name="Zhao Q."/>
            <person name="Wortman J.R."/>
            <person name="Bidwell S.L."/>
            <person name="Alsmark U.C.M."/>
            <person name="Besteiro S."/>
            <person name="Sicheritz-Ponten T."/>
            <person name="Noel C.J."/>
            <person name="Dacks J.B."/>
            <person name="Foster P.G."/>
            <person name="Simillion C."/>
            <person name="Van de Peer Y."/>
            <person name="Miranda-Saavedra D."/>
            <person name="Barton G.J."/>
            <person name="Westrop G.D."/>
            <person name="Mueller S."/>
            <person name="Dessi D."/>
            <person name="Fiori P.L."/>
            <person name="Ren Q."/>
            <person name="Paulsen I."/>
            <person name="Zhang H."/>
            <person name="Bastida-Corcuera F.D."/>
            <person name="Simoes-Barbosa A."/>
            <person name="Brown M.T."/>
            <person name="Hayes R.D."/>
            <person name="Mukherjee M."/>
            <person name="Okumura C.Y."/>
            <person name="Schneider R."/>
            <person name="Smith A.J."/>
            <person name="Vanacova S."/>
            <person name="Villalvazo M."/>
            <person name="Haas B.J."/>
            <person name="Pertea M."/>
            <person name="Feldblyum T.V."/>
            <person name="Utterback T.R."/>
            <person name="Shu C.L."/>
            <person name="Osoegawa K."/>
            <person name="de Jong P.J."/>
            <person name="Hrdy I."/>
            <person name="Horvathova L."/>
            <person name="Zubacova Z."/>
            <person name="Dolezal P."/>
            <person name="Malik S.B."/>
            <person name="Logsdon J.M. Jr."/>
            <person name="Henze K."/>
            <person name="Gupta A."/>
            <person name="Wang C.C."/>
            <person name="Dunne R.L."/>
            <person name="Upcroft J.A."/>
            <person name="Upcroft P."/>
            <person name="White O."/>
            <person name="Salzberg S.L."/>
            <person name="Tang P."/>
            <person name="Chiu C.-H."/>
            <person name="Lee Y.-S."/>
            <person name="Embley T.M."/>
            <person name="Coombs G.H."/>
            <person name="Mottram J.C."/>
            <person name="Tachezy J."/>
            <person name="Fraser-Liggett C.M."/>
            <person name="Johnson P.J."/>
        </authorList>
    </citation>
    <scope>NUCLEOTIDE SEQUENCE [LARGE SCALE GENOMIC DNA]</scope>
    <source>
        <strain evidence="2">G3</strain>
    </source>
</reference>
<dbReference type="VEuPathDB" id="TrichDB:TVAG_512690"/>
<accession>A2GP74</accession>
<sequence>MDIFTVTTCYPAHFFKHLIPPAFLPENDIAHYSQKIIIRYTTVIISLISMLLLCIPTYIYLNFASESKMKTSLATVAYAVLEYVPLLLTPIQGYLFGAIALTTIADESFSKAEPLAWIFNGIVFVFYIFGTVIWRSTTCYQLPIKKGYFGT</sequence>
<dbReference type="VEuPathDB" id="TrichDB:TVAGG3_0725970"/>
<feature type="transmembrane region" description="Helical" evidence="1">
    <location>
        <begin position="37"/>
        <end position="61"/>
    </location>
</feature>
<protein>
    <submittedName>
        <fullName evidence="2">Uncharacterized protein</fullName>
    </submittedName>
</protein>
<dbReference type="InParanoid" id="A2GP74"/>
<feature type="transmembrane region" description="Helical" evidence="1">
    <location>
        <begin position="73"/>
        <end position="95"/>
    </location>
</feature>
<keyword evidence="1" id="KW-0472">Membrane</keyword>
<dbReference type="OrthoDB" id="10690006at2759"/>
<evidence type="ECO:0000313" key="3">
    <source>
        <dbReference type="Proteomes" id="UP000001542"/>
    </source>
</evidence>
<evidence type="ECO:0000256" key="1">
    <source>
        <dbReference type="SAM" id="Phobius"/>
    </source>
</evidence>
<organism evidence="2 3">
    <name type="scientific">Trichomonas vaginalis (strain ATCC PRA-98 / G3)</name>
    <dbReference type="NCBI Taxonomy" id="412133"/>
    <lineage>
        <taxon>Eukaryota</taxon>
        <taxon>Metamonada</taxon>
        <taxon>Parabasalia</taxon>
        <taxon>Trichomonadida</taxon>
        <taxon>Trichomonadidae</taxon>
        <taxon>Trichomonas</taxon>
    </lineage>
</organism>
<keyword evidence="1" id="KW-1133">Transmembrane helix</keyword>
<dbReference type="RefSeq" id="XP_001293973.1">
    <property type="nucleotide sequence ID" value="XM_001293972.1"/>
</dbReference>